<evidence type="ECO:0000313" key="2">
    <source>
        <dbReference type="Proteomes" id="UP000004477"/>
    </source>
</evidence>
<dbReference type="AlphaFoldDB" id="D1PFT5"/>
<sequence length="39" mass="4522">MSVNLLYYEGLSGSSLQKRMLVFSNRMARNHYAPFPKTN</sequence>
<dbReference type="HOGENOM" id="CLU_3314569_0_0_10"/>
<dbReference type="EMBL" id="ACBX02000037">
    <property type="protein sequence ID" value="EFB34374.1"/>
    <property type="molecule type" value="Genomic_DNA"/>
</dbReference>
<keyword evidence="2" id="KW-1185">Reference proteome</keyword>
<protein>
    <submittedName>
        <fullName evidence="1">Uncharacterized protein</fullName>
    </submittedName>
</protein>
<gene>
    <name evidence="1" type="ORF">PREVCOP_06093</name>
</gene>
<name>D1PFT5_9BACT</name>
<reference evidence="1" key="1">
    <citation type="submission" date="2009-11" db="EMBL/GenBank/DDBJ databases">
        <authorList>
            <person name="Weinstock G."/>
            <person name="Sodergren E."/>
            <person name="Clifton S."/>
            <person name="Fulton L."/>
            <person name="Fulton B."/>
            <person name="Courtney L."/>
            <person name="Fronick C."/>
            <person name="Harrison M."/>
            <person name="Strong C."/>
            <person name="Farmer C."/>
            <person name="Delahaunty K."/>
            <person name="Markovic C."/>
            <person name="Hall O."/>
            <person name="Minx P."/>
            <person name="Tomlinson C."/>
            <person name="Mitreva M."/>
            <person name="Nelson J."/>
            <person name="Hou S."/>
            <person name="Wollam A."/>
            <person name="Pepin K.H."/>
            <person name="Johnson M."/>
            <person name="Bhonagiri V."/>
            <person name="Nash W.E."/>
            <person name="Warren W."/>
            <person name="Chinwalla A."/>
            <person name="Mardis E.R."/>
            <person name="Wilson R.K."/>
        </authorList>
    </citation>
    <scope>NUCLEOTIDE SEQUENCE [LARGE SCALE GENOMIC DNA]</scope>
    <source>
        <strain evidence="1">DSM 18205</strain>
    </source>
</reference>
<accession>D1PFT5</accession>
<organism evidence="1 2">
    <name type="scientific">Segatella copri DSM 18205</name>
    <dbReference type="NCBI Taxonomy" id="537011"/>
    <lineage>
        <taxon>Bacteria</taxon>
        <taxon>Pseudomonadati</taxon>
        <taxon>Bacteroidota</taxon>
        <taxon>Bacteroidia</taxon>
        <taxon>Bacteroidales</taxon>
        <taxon>Prevotellaceae</taxon>
        <taxon>Segatella</taxon>
    </lineage>
</organism>
<proteinExistence type="predicted"/>
<dbReference type="Proteomes" id="UP000004477">
    <property type="component" value="Unassembled WGS sequence"/>
</dbReference>
<comment type="caution">
    <text evidence="1">The sequence shown here is derived from an EMBL/GenBank/DDBJ whole genome shotgun (WGS) entry which is preliminary data.</text>
</comment>
<evidence type="ECO:0000313" key="1">
    <source>
        <dbReference type="EMBL" id="EFB34374.1"/>
    </source>
</evidence>
<dbReference type="PaxDb" id="537011-PREVCOP_06093"/>